<dbReference type="Proteomes" id="UP001153954">
    <property type="component" value="Unassembled WGS sequence"/>
</dbReference>
<name>A0AAU9V3V6_EUPED</name>
<feature type="region of interest" description="Disordered" evidence="1">
    <location>
        <begin position="114"/>
        <end position="138"/>
    </location>
</feature>
<feature type="compositionally biased region" description="Low complexity" evidence="1">
    <location>
        <begin position="126"/>
        <end position="138"/>
    </location>
</feature>
<accession>A0AAU9V3V6</accession>
<protein>
    <submittedName>
        <fullName evidence="2">Uncharacterized protein</fullName>
    </submittedName>
</protein>
<dbReference type="AlphaFoldDB" id="A0AAU9V3V6"/>
<sequence>MAAPTGVLWHSDDRPKRGEERAARRGRGGGREECCARRERTQVVIVTYLEEWAPCERAAASQASVGDDMPEAVAMLYVFMSVAVASTLARKPTSTQSDAALCSIRLYVCAEEHRAHSSPPSPPADAPSCLAPSTLHPK</sequence>
<proteinExistence type="predicted"/>
<gene>
    <name evidence="2" type="ORF">EEDITHA_LOCUS18216</name>
</gene>
<evidence type="ECO:0000256" key="1">
    <source>
        <dbReference type="SAM" id="MobiDB-lite"/>
    </source>
</evidence>
<dbReference type="EMBL" id="CAKOGL010000026">
    <property type="protein sequence ID" value="CAH2103745.1"/>
    <property type="molecule type" value="Genomic_DNA"/>
</dbReference>
<evidence type="ECO:0000313" key="3">
    <source>
        <dbReference type="Proteomes" id="UP001153954"/>
    </source>
</evidence>
<feature type="region of interest" description="Disordered" evidence="1">
    <location>
        <begin position="1"/>
        <end position="33"/>
    </location>
</feature>
<feature type="compositionally biased region" description="Basic and acidic residues" evidence="1">
    <location>
        <begin position="10"/>
        <end position="33"/>
    </location>
</feature>
<evidence type="ECO:0000313" key="2">
    <source>
        <dbReference type="EMBL" id="CAH2103745.1"/>
    </source>
</evidence>
<organism evidence="2 3">
    <name type="scientific">Euphydryas editha</name>
    <name type="common">Edith's checkerspot</name>
    <dbReference type="NCBI Taxonomy" id="104508"/>
    <lineage>
        <taxon>Eukaryota</taxon>
        <taxon>Metazoa</taxon>
        <taxon>Ecdysozoa</taxon>
        <taxon>Arthropoda</taxon>
        <taxon>Hexapoda</taxon>
        <taxon>Insecta</taxon>
        <taxon>Pterygota</taxon>
        <taxon>Neoptera</taxon>
        <taxon>Endopterygota</taxon>
        <taxon>Lepidoptera</taxon>
        <taxon>Glossata</taxon>
        <taxon>Ditrysia</taxon>
        <taxon>Papilionoidea</taxon>
        <taxon>Nymphalidae</taxon>
        <taxon>Nymphalinae</taxon>
        <taxon>Euphydryas</taxon>
    </lineage>
</organism>
<reference evidence="2" key="1">
    <citation type="submission" date="2022-03" db="EMBL/GenBank/DDBJ databases">
        <authorList>
            <person name="Tunstrom K."/>
        </authorList>
    </citation>
    <scope>NUCLEOTIDE SEQUENCE</scope>
</reference>
<comment type="caution">
    <text evidence="2">The sequence shown here is derived from an EMBL/GenBank/DDBJ whole genome shotgun (WGS) entry which is preliminary data.</text>
</comment>
<keyword evidence="3" id="KW-1185">Reference proteome</keyword>